<feature type="domain" description="AraC effector-binding" evidence="1">
    <location>
        <begin position="181"/>
        <end position="343"/>
    </location>
</feature>
<dbReference type="InterPro" id="IPR010499">
    <property type="entry name" value="AraC_E-bd"/>
</dbReference>
<name>A0ABU3D9W8_9FLAO</name>
<dbReference type="InterPro" id="IPR011256">
    <property type="entry name" value="Reg_factor_effector_dom_sf"/>
</dbReference>
<dbReference type="InterPro" id="IPR019587">
    <property type="entry name" value="Polyketide_cyclase/dehydratase"/>
</dbReference>
<organism evidence="2 3">
    <name type="scientific">Autumnicola musiva</name>
    <dbReference type="NCBI Taxonomy" id="3075589"/>
    <lineage>
        <taxon>Bacteria</taxon>
        <taxon>Pseudomonadati</taxon>
        <taxon>Bacteroidota</taxon>
        <taxon>Flavobacteriia</taxon>
        <taxon>Flavobacteriales</taxon>
        <taxon>Flavobacteriaceae</taxon>
        <taxon>Autumnicola</taxon>
    </lineage>
</organism>
<dbReference type="Gene3D" id="3.20.80.10">
    <property type="entry name" value="Regulatory factor, effector binding domain"/>
    <property type="match status" value="1"/>
</dbReference>
<dbReference type="InterPro" id="IPR029442">
    <property type="entry name" value="GyrI-like"/>
</dbReference>
<reference evidence="2 3" key="1">
    <citation type="submission" date="2023-09" db="EMBL/GenBank/DDBJ databases">
        <authorList>
            <person name="Rey-Velasco X."/>
        </authorList>
    </citation>
    <scope>NUCLEOTIDE SEQUENCE [LARGE SCALE GENOMIC DNA]</scope>
    <source>
        <strain evidence="2 3">F117</strain>
    </source>
</reference>
<dbReference type="Gene3D" id="3.30.530.20">
    <property type="match status" value="1"/>
</dbReference>
<dbReference type="CDD" id="cd07818">
    <property type="entry name" value="SRPBCC_1"/>
    <property type="match status" value="1"/>
</dbReference>
<comment type="caution">
    <text evidence="2">The sequence shown here is derived from an EMBL/GenBank/DDBJ whole genome shotgun (WGS) entry which is preliminary data.</text>
</comment>
<evidence type="ECO:0000313" key="3">
    <source>
        <dbReference type="Proteomes" id="UP001262582"/>
    </source>
</evidence>
<dbReference type="Pfam" id="PF10604">
    <property type="entry name" value="Polyketide_cyc2"/>
    <property type="match status" value="1"/>
</dbReference>
<dbReference type="Proteomes" id="UP001262582">
    <property type="component" value="Unassembled WGS sequence"/>
</dbReference>
<dbReference type="Pfam" id="PF06445">
    <property type="entry name" value="GyrI-like"/>
    <property type="match status" value="1"/>
</dbReference>
<dbReference type="SUPFAM" id="SSF55136">
    <property type="entry name" value="Probable bacterial effector-binding domain"/>
    <property type="match status" value="1"/>
</dbReference>
<gene>
    <name evidence="2" type="ORF">RM539_16345</name>
</gene>
<dbReference type="InterPro" id="IPR023393">
    <property type="entry name" value="START-like_dom_sf"/>
</dbReference>
<evidence type="ECO:0000259" key="1">
    <source>
        <dbReference type="SMART" id="SM00871"/>
    </source>
</evidence>
<protein>
    <submittedName>
        <fullName evidence="2">GyrI-like domain-containing protein</fullName>
    </submittedName>
</protein>
<dbReference type="SMART" id="SM00871">
    <property type="entry name" value="AraC_E_bind"/>
    <property type="match status" value="1"/>
</dbReference>
<evidence type="ECO:0000313" key="2">
    <source>
        <dbReference type="EMBL" id="MDT0678154.1"/>
    </source>
</evidence>
<proteinExistence type="predicted"/>
<keyword evidence="3" id="KW-1185">Reference proteome</keyword>
<dbReference type="RefSeq" id="WP_311504490.1">
    <property type="nucleotide sequence ID" value="NZ_JAVRHK010000016.1"/>
</dbReference>
<accession>A0ABU3D9W8</accession>
<dbReference type="SUPFAM" id="SSF55961">
    <property type="entry name" value="Bet v1-like"/>
    <property type="match status" value="1"/>
</dbReference>
<sequence>MKIFKYLLFLILILIIGTSIYVATQKGGFQLEESRLIDAPQEVVYNEVNDFKNWNNWEPWSGEAEDITTNYGDTTSGKNAFYSWNSESMDNGKISTTQANPFSSIQQEITIQTTFGKSTSQINWKFEETENGTLVTWAMKGKQSFLEKAAFMLRDKSIAEIMRPKFIQSLEDMDASIEEKMNVYFINVDGVTQHGGGYYMYTTTASKTSQIDENMNNMIHDIAAYMNKNNIERTGKPFVLYNEWNEENNSAIFSAAYFMPSEVITPAESPVLTGYMPNQRVVKTTLKGNHDNLQEAWDQTYAYIQENDLTLAEGAKTFEVYNIGPDENKNPAKWITSIYIPVQ</sequence>
<dbReference type="EMBL" id="JAVRHK010000016">
    <property type="protein sequence ID" value="MDT0678154.1"/>
    <property type="molecule type" value="Genomic_DNA"/>
</dbReference>